<dbReference type="InterPro" id="IPR027417">
    <property type="entry name" value="P-loop_NTPase"/>
</dbReference>
<evidence type="ECO:0000313" key="1">
    <source>
        <dbReference type="EMBL" id="QCD34752.1"/>
    </source>
</evidence>
<name>A0A4P7VBY4_9BACT</name>
<evidence type="ECO:0008006" key="3">
    <source>
        <dbReference type="Google" id="ProtNLM"/>
    </source>
</evidence>
<accession>A0A4P7VBY4</accession>
<dbReference type="RefSeq" id="WP_136409706.1">
    <property type="nucleotide sequence ID" value="NZ_CP039393.1"/>
</dbReference>
<dbReference type="KEGG" id="mgod:E7746_02095"/>
<gene>
    <name evidence="1" type="ORF">E7746_02095</name>
</gene>
<sequence length="220" mass="25607">MRYAAEGRLHPIADLTKIDAYKQFFLGCAKKVCPGYVVRDDQRKILNDIVHWALKDYHGNLDPDRGLLLWGDIGTGKSTLLRVVRQFCNEVHPPRDGMRYWFRMTNVIDICAEFSDESRDGGYYALQTYITSSRQAFDELGSETIPTGRWGNFENVMQYVLQRRYDLRDNQFTHATTNLSLQQLSQVYSPRIYDRCKEMFNFVEIRGNTFRKTYTPGGDG</sequence>
<protein>
    <recommendedName>
        <fullName evidence="3">ATP-binding protein</fullName>
    </recommendedName>
</protein>
<keyword evidence="2" id="KW-1185">Reference proteome</keyword>
<dbReference type="OrthoDB" id="835620at2"/>
<proteinExistence type="predicted"/>
<dbReference type="EMBL" id="CP039393">
    <property type="protein sequence ID" value="QCD34752.1"/>
    <property type="molecule type" value="Genomic_DNA"/>
</dbReference>
<evidence type="ECO:0000313" key="2">
    <source>
        <dbReference type="Proteomes" id="UP000297031"/>
    </source>
</evidence>
<dbReference type="AlphaFoldDB" id="A0A4P7VBY4"/>
<dbReference type="Proteomes" id="UP000297031">
    <property type="component" value="Chromosome"/>
</dbReference>
<dbReference type="SUPFAM" id="SSF52540">
    <property type="entry name" value="P-loop containing nucleoside triphosphate hydrolases"/>
    <property type="match status" value="1"/>
</dbReference>
<organism evidence="1 2">
    <name type="scientific">Muribaculum gordoncarteri</name>
    <dbReference type="NCBI Taxonomy" id="2530390"/>
    <lineage>
        <taxon>Bacteria</taxon>
        <taxon>Pseudomonadati</taxon>
        <taxon>Bacteroidota</taxon>
        <taxon>Bacteroidia</taxon>
        <taxon>Bacteroidales</taxon>
        <taxon>Muribaculaceae</taxon>
        <taxon>Muribaculum</taxon>
    </lineage>
</organism>
<reference evidence="1 2" key="1">
    <citation type="submission" date="2019-02" db="EMBL/GenBank/DDBJ databases">
        <title>Isolation and identification of novel species under the genus Muribaculum.</title>
        <authorList>
            <person name="Miyake S."/>
            <person name="Ding Y."/>
            <person name="Low A."/>
            <person name="Soh M."/>
            <person name="Seedorf H."/>
        </authorList>
    </citation>
    <scope>NUCLEOTIDE SEQUENCE [LARGE SCALE GENOMIC DNA]</scope>
    <source>
        <strain evidence="1 2">TLL-A4</strain>
    </source>
</reference>
<dbReference type="Gene3D" id="3.40.50.300">
    <property type="entry name" value="P-loop containing nucleotide triphosphate hydrolases"/>
    <property type="match status" value="1"/>
</dbReference>